<reference evidence="6 7" key="1">
    <citation type="journal article" date="2017" name="Nature">
        <title>The Apostasia genome and the evolution of orchids.</title>
        <authorList>
            <person name="Zhang G.Q."/>
            <person name="Liu K.W."/>
            <person name="Li Z."/>
            <person name="Lohaus R."/>
            <person name="Hsiao Y.Y."/>
            <person name="Niu S.C."/>
            <person name="Wang J.Y."/>
            <person name="Lin Y.C."/>
            <person name="Xu Q."/>
            <person name="Chen L.J."/>
            <person name="Yoshida K."/>
            <person name="Fujiwara S."/>
            <person name="Wang Z.W."/>
            <person name="Zhang Y.Q."/>
            <person name="Mitsuda N."/>
            <person name="Wang M."/>
            <person name="Liu G.H."/>
            <person name="Pecoraro L."/>
            <person name="Huang H.X."/>
            <person name="Xiao X.J."/>
            <person name="Lin M."/>
            <person name="Wu X.Y."/>
            <person name="Wu W.L."/>
            <person name="Chen Y.Y."/>
            <person name="Chang S.B."/>
            <person name="Sakamoto S."/>
            <person name="Ohme-Takagi M."/>
            <person name="Yagi M."/>
            <person name="Zeng S.J."/>
            <person name="Shen C.Y."/>
            <person name="Yeh C.M."/>
            <person name="Luo Y.B."/>
            <person name="Tsai W.C."/>
            <person name="Van de Peer Y."/>
            <person name="Liu Z.J."/>
        </authorList>
    </citation>
    <scope>NUCLEOTIDE SEQUENCE [LARGE SCALE GENOMIC DNA]</scope>
    <source>
        <strain evidence="7">cv. Shenzhen</strain>
        <tissue evidence="6">Stem</tissue>
    </source>
</reference>
<dbReference type="InterPro" id="IPR050216">
    <property type="entry name" value="LRR_domain-containing"/>
</dbReference>
<accession>A0A2I0AQF9</accession>
<dbReference type="Pfam" id="PF13855">
    <property type="entry name" value="LRR_8"/>
    <property type="match status" value="2"/>
</dbReference>
<dbReference type="InterPro" id="IPR003591">
    <property type="entry name" value="Leu-rich_rpt_typical-subtyp"/>
</dbReference>
<keyword evidence="6" id="KW-0808">Transferase</keyword>
<dbReference type="Gene3D" id="3.80.10.10">
    <property type="entry name" value="Ribonuclease Inhibitor"/>
    <property type="match status" value="2"/>
</dbReference>
<dbReference type="FunFam" id="3.80.10.10:FF:000610">
    <property type="entry name" value="Plant intracellular Ras-group-related LRR protein 9"/>
    <property type="match status" value="1"/>
</dbReference>
<dbReference type="STRING" id="1088818.A0A2I0AQF9"/>
<comment type="function">
    <text evidence="5">Leucine-rich repeat protein that likely mediates protein interactions, possibly in the context of signal transduction.</text>
</comment>
<name>A0A2I0AQF9_9ASPA</name>
<keyword evidence="1" id="KW-0433">Leucine-rich repeat</keyword>
<dbReference type="EC" id="2.7.11.1" evidence="6"/>
<keyword evidence="6" id="KW-0675">Receptor</keyword>
<dbReference type="SMART" id="SM00364">
    <property type="entry name" value="LRR_BAC"/>
    <property type="match status" value="8"/>
</dbReference>
<dbReference type="InterPro" id="IPR032675">
    <property type="entry name" value="LRR_dom_sf"/>
</dbReference>
<evidence type="ECO:0000313" key="6">
    <source>
        <dbReference type="EMBL" id="PKA57793.1"/>
    </source>
</evidence>
<dbReference type="PANTHER" id="PTHR48051:SF54">
    <property type="entry name" value="LEUCINE-RICH REPEAT-CONTAINING PROTEIN"/>
    <property type="match status" value="1"/>
</dbReference>
<dbReference type="PRINTS" id="PR00019">
    <property type="entry name" value="LEURICHRPT"/>
</dbReference>
<evidence type="ECO:0000256" key="4">
    <source>
        <dbReference type="ARBA" id="ARBA00023786"/>
    </source>
</evidence>
<protein>
    <submittedName>
        <fullName evidence="6">LRR receptor-like serine/threonine-protein kinase FLS2</fullName>
        <ecNumber evidence="6">2.7.11.1</ecNumber>
    </submittedName>
</protein>
<dbReference type="GO" id="GO:0055046">
    <property type="term" value="P:microgametogenesis"/>
    <property type="evidence" value="ECO:0007669"/>
    <property type="project" value="UniProtKB-ARBA"/>
</dbReference>
<keyword evidence="7" id="KW-1185">Reference proteome</keyword>
<dbReference type="GO" id="GO:0004674">
    <property type="term" value="F:protein serine/threonine kinase activity"/>
    <property type="evidence" value="ECO:0007669"/>
    <property type="project" value="UniProtKB-EC"/>
</dbReference>
<dbReference type="FunFam" id="3.80.10.10:FF:000746">
    <property type="entry name" value="Plant intracellular Ras-group-related LRR protein 2"/>
    <property type="match status" value="1"/>
</dbReference>
<evidence type="ECO:0000313" key="7">
    <source>
        <dbReference type="Proteomes" id="UP000236161"/>
    </source>
</evidence>
<organism evidence="6 7">
    <name type="scientific">Apostasia shenzhenica</name>
    <dbReference type="NCBI Taxonomy" id="1088818"/>
    <lineage>
        <taxon>Eukaryota</taxon>
        <taxon>Viridiplantae</taxon>
        <taxon>Streptophyta</taxon>
        <taxon>Embryophyta</taxon>
        <taxon>Tracheophyta</taxon>
        <taxon>Spermatophyta</taxon>
        <taxon>Magnoliopsida</taxon>
        <taxon>Liliopsida</taxon>
        <taxon>Asparagales</taxon>
        <taxon>Orchidaceae</taxon>
        <taxon>Apostasioideae</taxon>
        <taxon>Apostasia</taxon>
    </lineage>
</organism>
<keyword evidence="6" id="KW-0418">Kinase</keyword>
<sequence length="518" mass="57723">MDPNPKNFPILSYVMSRLQRSASRPSPDADIEAPAVAGIGLPRMFETELVERMPDLRHPDLLASMALAVADVVETRSVLQSLGDRPDHEAVDAARARLADIDSNLDDQLGEIFRTPCPDFVDPIAWRAEIAQREKDCREKADKEMSPYKDVVKLDEMHDAYDKLLKEAEERLEKMYGSAAGGGAPERLRDEEGVEQVNEEVVAILQAASVKCVDKVDLSGRRLWYLPEAFGTMRGLLSLDLSSNRLEAIPDAIAGLEQLEELHLSSNLLVSLPDSIGLLLNLKILDVSGNKLKTLPGSISHCRSLVELNASYNNLTYLPTNIGYELVNLQKLWIYLNKLRSLPTSICEMKSLRLLDAHFNELHGLPYSFGKLTNLETLNLSSNFSDLKELPPTFGDLSNLKELDLSNNQLYSLPDSFGCLDKLTKLNLEQNPLVFPPVEIVSQGVEAVKQFMSKRWVDMLIEEQQKNQMVESPKSGADWLSRSTSWLSNIVTGVSGTVAEYLGAGEKSNRDPYLDQQL</sequence>
<dbReference type="EMBL" id="KZ451960">
    <property type="protein sequence ID" value="PKA57793.1"/>
    <property type="molecule type" value="Genomic_DNA"/>
</dbReference>
<dbReference type="PANTHER" id="PTHR48051">
    <property type="match status" value="1"/>
</dbReference>
<evidence type="ECO:0000256" key="2">
    <source>
        <dbReference type="ARBA" id="ARBA00022737"/>
    </source>
</evidence>
<gene>
    <name evidence="6" type="ORF">AXF42_Ash015171</name>
</gene>
<comment type="similarity">
    <text evidence="4">Belongs to the SHOC2 family.</text>
</comment>
<dbReference type="OrthoDB" id="1668230at2759"/>
<dbReference type="AlphaFoldDB" id="A0A2I0AQF9"/>
<keyword evidence="2" id="KW-0677">Repeat</keyword>
<dbReference type="PROSITE" id="PS51450">
    <property type="entry name" value="LRR"/>
    <property type="match status" value="3"/>
</dbReference>
<evidence type="ECO:0000256" key="1">
    <source>
        <dbReference type="ARBA" id="ARBA00022614"/>
    </source>
</evidence>
<keyword evidence="3" id="KW-0175">Coiled coil</keyword>
<dbReference type="Pfam" id="PF00560">
    <property type="entry name" value="LRR_1"/>
    <property type="match status" value="1"/>
</dbReference>
<dbReference type="Proteomes" id="UP000236161">
    <property type="component" value="Unassembled WGS sequence"/>
</dbReference>
<dbReference type="GO" id="GO:0005737">
    <property type="term" value="C:cytoplasm"/>
    <property type="evidence" value="ECO:0007669"/>
    <property type="project" value="TreeGrafter"/>
</dbReference>
<evidence type="ECO:0000256" key="5">
    <source>
        <dbReference type="ARBA" id="ARBA00037519"/>
    </source>
</evidence>
<dbReference type="SUPFAM" id="SSF52058">
    <property type="entry name" value="L domain-like"/>
    <property type="match status" value="1"/>
</dbReference>
<evidence type="ECO:0000256" key="3">
    <source>
        <dbReference type="ARBA" id="ARBA00023054"/>
    </source>
</evidence>
<proteinExistence type="inferred from homology"/>
<dbReference type="InterPro" id="IPR001611">
    <property type="entry name" value="Leu-rich_rpt"/>
</dbReference>
<dbReference type="SMART" id="SM00369">
    <property type="entry name" value="LRR_TYP"/>
    <property type="match status" value="8"/>
</dbReference>